<dbReference type="InterPro" id="IPR019760">
    <property type="entry name" value="DNA-dir_DNA_pol_A_CS"/>
</dbReference>
<evidence type="ECO:0000256" key="3">
    <source>
        <dbReference type="ARBA" id="ARBA00015749"/>
    </source>
</evidence>
<dbReference type="Pfam" id="PF13482">
    <property type="entry name" value="RNase_H_2"/>
    <property type="match status" value="1"/>
</dbReference>
<evidence type="ECO:0000256" key="1">
    <source>
        <dbReference type="ARBA" id="ARBA00007705"/>
    </source>
</evidence>
<dbReference type="InterPro" id="IPR038720">
    <property type="entry name" value="YprB_RNase_H-like_dom"/>
</dbReference>
<feature type="domain" description="Rhodanese" evidence="11">
    <location>
        <begin position="135"/>
        <end position="151"/>
    </location>
</feature>
<evidence type="ECO:0000256" key="5">
    <source>
        <dbReference type="ARBA" id="ARBA00022695"/>
    </source>
</evidence>
<dbReference type="GO" id="GO:0006261">
    <property type="term" value="P:DNA-templated DNA replication"/>
    <property type="evidence" value="ECO:0007669"/>
    <property type="project" value="InterPro"/>
</dbReference>
<comment type="similarity">
    <text evidence="1">Belongs to the DNA polymerase type-A family.</text>
</comment>
<dbReference type="SUPFAM" id="SSF53098">
    <property type="entry name" value="Ribonuclease H-like"/>
    <property type="match status" value="1"/>
</dbReference>
<sequence length="594" mass="66673">MERILFDIETNGLLDELDTVHSLVMIDLDTGRLVSCADQEGYISVAEGIDILYCAKLLVGHNIQGFDLPALHKVFQFDTDAELHDTLIMSRLIWSDLKHNDFRFLEKNPEFPKQLIGSHSLKAWGYRLGNHKDEYDGGWDAWSKDMQDYCEQDTRANLTFYEKILSKKPSAESVKLEHDFAHVIRKQERHGFNFDEDAATKLLAQLQVRQAELEQDLQTAFPPWEIKEPFVPKVNNKTRGYVKGQLTYKVKTVVFNPASRDHIADRLQKLRNWKPEDFTAQGKPKVDEQVLSKLDYPEAKILNEYLLINKRIGQLATGTNAWLKLVRNGKIHGQVNTNGAATGRCTHNRPNIAQCPSVGAEYGTECRSLFVAPDGYKLVGADLSGLELRCLAHYMAKYDGGAYGEVVVNGDIHTLNQQSAGLPTRNSSKVFIYGFLYGAGPAKIGSIIGGSEREGRKLISKFMKATPAIKQLREGVSQQVKKNGYLKGLDGRHLPIRSDHAALNTLLQSAGALLAKKATVFLYENLTAMGYIWGVDYAQVAHVHDEVQLIAREDIADVVGQQAVKSFQQAGEHFNFRCPITGEYKVGRNWAETH</sequence>
<gene>
    <name evidence="12" type="ORF">CRP171_gp14</name>
</gene>
<dbReference type="InterPro" id="IPR001098">
    <property type="entry name" value="DNA-dir_DNA_pol_A_palm_dom"/>
</dbReference>
<evidence type="ECO:0000256" key="2">
    <source>
        <dbReference type="ARBA" id="ARBA00012417"/>
    </source>
</evidence>
<dbReference type="GO" id="GO:0003677">
    <property type="term" value="F:DNA binding"/>
    <property type="evidence" value="ECO:0007669"/>
    <property type="project" value="UniProtKB-KW"/>
</dbReference>
<dbReference type="PRINTS" id="PR00868">
    <property type="entry name" value="DNAPOLI"/>
</dbReference>
<evidence type="ECO:0000256" key="4">
    <source>
        <dbReference type="ARBA" id="ARBA00022679"/>
    </source>
</evidence>
<dbReference type="InterPro" id="IPR012337">
    <property type="entry name" value="RNaseH-like_sf"/>
</dbReference>
<name>A0AAX3ZWC0_9CAUD</name>
<dbReference type="PANTHER" id="PTHR10133:SF27">
    <property type="entry name" value="DNA POLYMERASE NU"/>
    <property type="match status" value="1"/>
</dbReference>
<evidence type="ECO:0000256" key="8">
    <source>
        <dbReference type="ARBA" id="ARBA00023109"/>
    </source>
</evidence>
<dbReference type="Pfam" id="PF00476">
    <property type="entry name" value="DNA_pol_A"/>
    <property type="match status" value="1"/>
</dbReference>
<dbReference type="InterPro" id="IPR001763">
    <property type="entry name" value="Rhodanese-like_dom"/>
</dbReference>
<protein>
    <recommendedName>
        <fullName evidence="3">DNA polymerase</fullName>
        <ecNumber evidence="2">2.7.7.7</ecNumber>
    </recommendedName>
</protein>
<dbReference type="GO" id="GO:0006302">
    <property type="term" value="P:double-strand break repair"/>
    <property type="evidence" value="ECO:0007669"/>
    <property type="project" value="TreeGrafter"/>
</dbReference>
<keyword evidence="9" id="KW-0238">DNA-binding</keyword>
<keyword evidence="6" id="KW-0235">DNA replication</keyword>
<evidence type="ECO:0000256" key="7">
    <source>
        <dbReference type="ARBA" id="ARBA00022932"/>
    </source>
</evidence>
<dbReference type="EMBL" id="OR420737">
    <property type="protein sequence ID" value="WMM95053.1"/>
    <property type="molecule type" value="Genomic_DNA"/>
</dbReference>
<dbReference type="GO" id="GO:0003887">
    <property type="term" value="F:DNA-directed DNA polymerase activity"/>
    <property type="evidence" value="ECO:0007669"/>
    <property type="project" value="UniProtKB-KW"/>
</dbReference>
<dbReference type="EC" id="2.7.7.7" evidence="2"/>
<keyword evidence="5" id="KW-0548">Nucleotidyltransferase</keyword>
<dbReference type="PROSITE" id="PS00447">
    <property type="entry name" value="DNA_POLYMERASE_A"/>
    <property type="match status" value="1"/>
</dbReference>
<dbReference type="InterPro" id="IPR002298">
    <property type="entry name" value="DNA_polymerase_A"/>
</dbReference>
<dbReference type="GO" id="GO:0039693">
    <property type="term" value="P:viral DNA genome replication"/>
    <property type="evidence" value="ECO:0007669"/>
    <property type="project" value="UniProtKB-KW"/>
</dbReference>
<evidence type="ECO:0000256" key="6">
    <source>
        <dbReference type="ARBA" id="ARBA00022705"/>
    </source>
</evidence>
<dbReference type="PROSITE" id="PS50206">
    <property type="entry name" value="RHODANESE_3"/>
    <property type="match status" value="1"/>
</dbReference>
<dbReference type="SUPFAM" id="SSF56672">
    <property type="entry name" value="DNA/RNA polymerases"/>
    <property type="match status" value="1"/>
</dbReference>
<evidence type="ECO:0000256" key="9">
    <source>
        <dbReference type="ARBA" id="ARBA00023125"/>
    </source>
</evidence>
<dbReference type="Gene3D" id="3.30.420.10">
    <property type="entry name" value="Ribonuclease H-like superfamily/Ribonuclease H"/>
    <property type="match status" value="1"/>
</dbReference>
<dbReference type="Proteomes" id="UP001304187">
    <property type="component" value="Segment"/>
</dbReference>
<dbReference type="InterPro" id="IPR043502">
    <property type="entry name" value="DNA/RNA_pol_sf"/>
</dbReference>
<dbReference type="PANTHER" id="PTHR10133">
    <property type="entry name" value="DNA POLYMERASE I"/>
    <property type="match status" value="1"/>
</dbReference>
<accession>A0AAX3ZWC0</accession>
<proteinExistence type="inferred from homology"/>
<keyword evidence="13" id="KW-1185">Reference proteome</keyword>
<organism evidence="12 13">
    <name type="scientific">Roseobacter phage CRP-171</name>
    <dbReference type="NCBI Taxonomy" id="3072846"/>
    <lineage>
        <taxon>Viruses</taxon>
        <taxon>Duplodnaviria</taxon>
        <taxon>Heunggongvirae</taxon>
        <taxon>Uroviricota</taxon>
        <taxon>Caudoviricetes</taxon>
        <taxon>Autographivirales</taxon>
        <taxon>Autographivirales incertae sedis</taxon>
        <taxon>Oceanidvirus</taxon>
        <taxon>Oceanidvirus CRP171</taxon>
    </lineage>
</organism>
<reference evidence="12 13" key="1">
    <citation type="submission" date="2023-08" db="EMBL/GenBank/DDBJ databases">
        <authorList>
            <person name="Du S."/>
            <person name="Wu Z."/>
            <person name="Wu Y."/>
            <person name="Yang M."/>
            <person name="Shao J."/>
            <person name="Liu H."/>
            <person name="Zhao Y."/>
            <person name="Zhang Z."/>
        </authorList>
    </citation>
    <scope>NUCLEOTIDE SEQUENCE [LARGE SCALE GENOMIC DNA]</scope>
</reference>
<evidence type="ECO:0000259" key="11">
    <source>
        <dbReference type="PROSITE" id="PS50206"/>
    </source>
</evidence>
<evidence type="ECO:0000256" key="10">
    <source>
        <dbReference type="ARBA" id="ARBA00049244"/>
    </source>
</evidence>
<dbReference type="InterPro" id="IPR036397">
    <property type="entry name" value="RNaseH_sf"/>
</dbReference>
<evidence type="ECO:0000313" key="13">
    <source>
        <dbReference type="Proteomes" id="UP001304187"/>
    </source>
</evidence>
<dbReference type="Gene3D" id="3.30.70.370">
    <property type="match status" value="2"/>
</dbReference>
<keyword evidence="7" id="KW-0239">DNA-directed DNA polymerase</keyword>
<dbReference type="Gene3D" id="1.20.1060.10">
    <property type="entry name" value="Taq DNA Polymerase, Chain T, domain 4"/>
    <property type="match status" value="1"/>
</dbReference>
<keyword evidence="8" id="KW-1194">Viral DNA replication</keyword>
<evidence type="ECO:0000313" key="12">
    <source>
        <dbReference type="EMBL" id="WMM95053.1"/>
    </source>
</evidence>
<dbReference type="SMART" id="SM00482">
    <property type="entry name" value="POLAc"/>
    <property type="match status" value="1"/>
</dbReference>
<comment type="catalytic activity">
    <reaction evidence="10">
        <text>DNA(n) + a 2'-deoxyribonucleoside 5'-triphosphate = DNA(n+1) + diphosphate</text>
        <dbReference type="Rhea" id="RHEA:22508"/>
        <dbReference type="Rhea" id="RHEA-COMP:17339"/>
        <dbReference type="Rhea" id="RHEA-COMP:17340"/>
        <dbReference type="ChEBI" id="CHEBI:33019"/>
        <dbReference type="ChEBI" id="CHEBI:61560"/>
        <dbReference type="ChEBI" id="CHEBI:173112"/>
        <dbReference type="EC" id="2.7.7.7"/>
    </reaction>
</comment>
<keyword evidence="4" id="KW-0808">Transferase</keyword>